<sequence length="369" mass="41184">MLSMRPPIVAAVLFCCLAVAAASADRSKDEEHLRVAKESPRQAFSAWVEKHGKGYKEGTEEFETRFKTWLYNLEYIMDYNDQHSSHWLSLNRLADMHPEEYKALRGTRLSRNRARPSEVDGPDDDLEISPNSPAFVDWREYGVVTEVKDQGGCGSCWAFSAVGAVESINAINTGMLFSLSEQELVDCVTQDYGCGGGTMDDAFNFTVQHGLTLESDYKYKGWDEGCKRRKEKLYYGTIDGYKDVQQTEHALKRAVAGQPVSVAIDASSMAFQFYAGGIYDEPCGTELDHGVLVVGYQSNTRHKEGYWIIKNSWGADWGDEGYIKFRMGMDGGMGECGIALMASYPIKNYEEQDEADAWHSAVEAAIATT</sequence>
<dbReference type="PROSITE" id="PS00640">
    <property type="entry name" value="THIOL_PROTEASE_ASN"/>
    <property type="match status" value="1"/>
</dbReference>
<evidence type="ECO:0000256" key="3">
    <source>
        <dbReference type="SAM" id="SignalP"/>
    </source>
</evidence>
<dbReference type="AlphaFoldDB" id="A0A8S1IRJ6"/>
<dbReference type="InterPro" id="IPR013128">
    <property type="entry name" value="Peptidase_C1A"/>
</dbReference>
<dbReference type="InterPro" id="IPR038765">
    <property type="entry name" value="Papain-like_cys_pep_sf"/>
</dbReference>
<dbReference type="PROSITE" id="PS00139">
    <property type="entry name" value="THIOL_PROTEASE_CYS"/>
    <property type="match status" value="1"/>
</dbReference>
<dbReference type="SMART" id="SM00848">
    <property type="entry name" value="Inhibitor_I29"/>
    <property type="match status" value="1"/>
</dbReference>
<accession>A0A8S1IRJ6</accession>
<feature type="domain" description="Peptidase C1A papain C-terminal" evidence="4">
    <location>
        <begin position="132"/>
        <end position="346"/>
    </location>
</feature>
<evidence type="ECO:0000256" key="1">
    <source>
        <dbReference type="ARBA" id="ARBA00008455"/>
    </source>
</evidence>
<dbReference type="GO" id="GO:0008234">
    <property type="term" value="F:cysteine-type peptidase activity"/>
    <property type="evidence" value="ECO:0007669"/>
    <property type="project" value="InterPro"/>
</dbReference>
<evidence type="ECO:0000259" key="4">
    <source>
        <dbReference type="SMART" id="SM00645"/>
    </source>
</evidence>
<dbReference type="SUPFAM" id="SSF54001">
    <property type="entry name" value="Cysteine proteinases"/>
    <property type="match status" value="1"/>
</dbReference>
<evidence type="ECO:0000256" key="2">
    <source>
        <dbReference type="ARBA" id="ARBA00023157"/>
    </source>
</evidence>
<dbReference type="Proteomes" id="UP000708148">
    <property type="component" value="Unassembled WGS sequence"/>
</dbReference>
<gene>
    <name evidence="6" type="ORF">OSTQU699_LOCUS2875</name>
</gene>
<dbReference type="PRINTS" id="PR00705">
    <property type="entry name" value="PAPAIN"/>
</dbReference>
<dbReference type="FunFam" id="3.90.70.10:FF:000204">
    <property type="entry name" value="Papain"/>
    <property type="match status" value="1"/>
</dbReference>
<dbReference type="PANTHER" id="PTHR12411">
    <property type="entry name" value="CYSTEINE PROTEASE FAMILY C1-RELATED"/>
    <property type="match status" value="1"/>
</dbReference>
<dbReference type="Pfam" id="PF08246">
    <property type="entry name" value="Inhibitor_I29"/>
    <property type="match status" value="1"/>
</dbReference>
<comment type="similarity">
    <text evidence="1">Belongs to the peptidase C1 family.</text>
</comment>
<dbReference type="CDD" id="cd02248">
    <property type="entry name" value="Peptidase_C1A"/>
    <property type="match status" value="1"/>
</dbReference>
<dbReference type="InterPro" id="IPR039417">
    <property type="entry name" value="Peptidase_C1A_papain-like"/>
</dbReference>
<dbReference type="GO" id="GO:0006508">
    <property type="term" value="P:proteolysis"/>
    <property type="evidence" value="ECO:0007669"/>
    <property type="project" value="InterPro"/>
</dbReference>
<evidence type="ECO:0008006" key="8">
    <source>
        <dbReference type="Google" id="ProtNLM"/>
    </source>
</evidence>
<dbReference type="InterPro" id="IPR000169">
    <property type="entry name" value="Pept_cys_AS"/>
</dbReference>
<feature type="chain" id="PRO_5035906602" description="Cysteine protease" evidence="3">
    <location>
        <begin position="23"/>
        <end position="369"/>
    </location>
</feature>
<dbReference type="SMART" id="SM00645">
    <property type="entry name" value="Pept_C1"/>
    <property type="match status" value="1"/>
</dbReference>
<evidence type="ECO:0000259" key="5">
    <source>
        <dbReference type="SMART" id="SM00848"/>
    </source>
</evidence>
<dbReference type="InterPro" id="IPR025661">
    <property type="entry name" value="Pept_asp_AS"/>
</dbReference>
<dbReference type="InterPro" id="IPR013201">
    <property type="entry name" value="Prot_inhib_I29"/>
</dbReference>
<dbReference type="Gene3D" id="3.90.70.10">
    <property type="entry name" value="Cysteine proteinases"/>
    <property type="match status" value="1"/>
</dbReference>
<dbReference type="Pfam" id="PF00112">
    <property type="entry name" value="Peptidase_C1"/>
    <property type="match status" value="1"/>
</dbReference>
<evidence type="ECO:0000313" key="7">
    <source>
        <dbReference type="Proteomes" id="UP000708148"/>
    </source>
</evidence>
<keyword evidence="2" id="KW-1015">Disulfide bond</keyword>
<evidence type="ECO:0000313" key="6">
    <source>
        <dbReference type="EMBL" id="CAD7697514.1"/>
    </source>
</evidence>
<protein>
    <recommendedName>
        <fullName evidence="8">Cysteine protease</fullName>
    </recommendedName>
</protein>
<reference evidence="6" key="1">
    <citation type="submission" date="2020-12" db="EMBL/GenBank/DDBJ databases">
        <authorList>
            <person name="Iha C."/>
        </authorList>
    </citation>
    <scope>NUCLEOTIDE SEQUENCE</scope>
</reference>
<proteinExistence type="inferred from homology"/>
<feature type="domain" description="Cathepsin propeptide inhibitor" evidence="5">
    <location>
        <begin position="44"/>
        <end position="101"/>
    </location>
</feature>
<organism evidence="6 7">
    <name type="scientific">Ostreobium quekettii</name>
    <dbReference type="NCBI Taxonomy" id="121088"/>
    <lineage>
        <taxon>Eukaryota</taxon>
        <taxon>Viridiplantae</taxon>
        <taxon>Chlorophyta</taxon>
        <taxon>core chlorophytes</taxon>
        <taxon>Ulvophyceae</taxon>
        <taxon>TCBD clade</taxon>
        <taxon>Bryopsidales</taxon>
        <taxon>Ostreobineae</taxon>
        <taxon>Ostreobiaceae</taxon>
        <taxon>Ostreobium</taxon>
    </lineage>
</organism>
<keyword evidence="3" id="KW-0732">Signal</keyword>
<feature type="signal peptide" evidence="3">
    <location>
        <begin position="1"/>
        <end position="22"/>
    </location>
</feature>
<dbReference type="InterPro" id="IPR000668">
    <property type="entry name" value="Peptidase_C1A_C"/>
</dbReference>
<keyword evidence="7" id="KW-1185">Reference proteome</keyword>
<dbReference type="EMBL" id="CAJHUC010000669">
    <property type="protein sequence ID" value="CAD7697514.1"/>
    <property type="molecule type" value="Genomic_DNA"/>
</dbReference>
<comment type="caution">
    <text evidence="6">The sequence shown here is derived from an EMBL/GenBank/DDBJ whole genome shotgun (WGS) entry which is preliminary data.</text>
</comment>
<dbReference type="OrthoDB" id="10253408at2759"/>
<name>A0A8S1IRJ6_9CHLO</name>